<reference evidence="1" key="2">
    <citation type="submission" date="2009-04" db="EMBL/GenBank/DDBJ databases">
        <authorList>
            <person name="Stagg R."/>
            <person name="Tang S."/>
            <person name="Verma N."/>
        </authorList>
    </citation>
    <scope>NUCLEOTIDE SEQUENCE</scope>
    <source>
        <strain evidence="1">Y394</strain>
    </source>
</reference>
<organism evidence="1">
    <name type="scientific">Shigella flexneri</name>
    <dbReference type="NCBI Taxonomy" id="623"/>
    <lineage>
        <taxon>Bacteria</taxon>
        <taxon>Pseudomonadati</taxon>
        <taxon>Pseudomonadota</taxon>
        <taxon>Gammaproteobacteria</taxon>
        <taxon>Enterobacterales</taxon>
        <taxon>Enterobacteriaceae</taxon>
        <taxon>Shigella</taxon>
    </lineage>
</organism>
<dbReference type="AlphaFoldDB" id="F6GSD6"/>
<evidence type="ECO:0000313" key="1">
    <source>
        <dbReference type="EMBL" id="ADB22823.1"/>
    </source>
</evidence>
<name>F6GSD6_SHIFL</name>
<protein>
    <submittedName>
        <fullName evidence="1">Uncharacterized protein</fullName>
    </submittedName>
</protein>
<proteinExistence type="predicted"/>
<sequence length="71" mass="8155">MIYLSGDVAHVWIALPPKIVRVWWLLQYPPDNAKLRQHSRFTALTRLDSLARLVPLPPNLSQNSLDLSHLT</sequence>
<accession>F6GSD6</accession>
<dbReference type="EMBL" id="FJ905303">
    <property type="protein sequence ID" value="ADB22823.1"/>
    <property type="molecule type" value="Genomic_DNA"/>
</dbReference>
<reference evidence="1" key="1">
    <citation type="journal article" date="2009" name="J. Bacteriol.">
        <title>A novel glucosyltransferase involved in O-antigen modification of Shigella flexneri serotype 1c.</title>
        <authorList>
            <person name="Stagg R.M."/>
            <person name="Tang S.S."/>
            <person name="Carlin N.I."/>
            <person name="Talukder K.A."/>
            <person name="Cam P.D."/>
            <person name="Verma N.K."/>
        </authorList>
    </citation>
    <scope>NUCLEOTIDE SEQUENCE</scope>
    <source>
        <strain evidence="1">Y394</strain>
    </source>
</reference>